<evidence type="ECO:0000259" key="4">
    <source>
        <dbReference type="PROSITE" id="PS50405"/>
    </source>
</evidence>
<dbReference type="InterPro" id="IPR047047">
    <property type="entry name" value="GST_Omega-like_C"/>
</dbReference>
<sequence length="312" mass="36748">MTENRERVASHEIGSNGEFKRQKSEFTCQFGSGENESPIESGRYRLLVVDGCPWCHRTMIVMKMLGLDEHISIGKASSIQVDKKAGWPFSLDKNHEDPVLKIKHVTDIYLATDPNYDKRATVPVLVDLKTKKVINNDFYNLTKILERDFKPLHKQNALDLYPKELENQLDEMNKMIFDDINNGVYKTGFATSQAAYESNYDRLFMRLDWLEEHFSKNRYLMGDRFTDADIRLFVTLVRFDTAYYPVFRCNRNLIVQFSNIWNYCKELYNIPEIKETTNFYAFKSMYWTIDNNPYGIIPKGPDLSVWNEDYHR</sequence>
<dbReference type="SUPFAM" id="SSF47616">
    <property type="entry name" value="GST C-terminal domain-like"/>
    <property type="match status" value="1"/>
</dbReference>
<dbReference type="InterPro" id="IPR040079">
    <property type="entry name" value="Glutathione_S-Trfase"/>
</dbReference>
<feature type="site" description="Lowers pKa of active site Cys" evidence="3">
    <location>
        <position position="286"/>
    </location>
</feature>
<dbReference type="Gene3D" id="1.20.1050.10">
    <property type="match status" value="1"/>
</dbReference>
<feature type="active site" description="Proton donor/acceptor" evidence="1">
    <location>
        <position position="185"/>
    </location>
</feature>
<dbReference type="CDD" id="cd03190">
    <property type="entry name" value="GST_C_Omega_like"/>
    <property type="match status" value="1"/>
</dbReference>
<feature type="domain" description="GST C-terminal" evidence="4">
    <location>
        <begin position="162"/>
        <end position="289"/>
    </location>
</feature>
<dbReference type="SFLD" id="SFLDS00019">
    <property type="entry name" value="Glutathione_Transferase_(cytos"/>
    <property type="match status" value="1"/>
</dbReference>
<feature type="site" description="Lowers pKa of active site Cys" evidence="3">
    <location>
        <position position="243"/>
    </location>
</feature>
<gene>
    <name evidence="5" type="ORF">QP433_01650</name>
</gene>
<dbReference type="SFLD" id="SFLDG01148">
    <property type="entry name" value="Xi_(cytGST)"/>
    <property type="match status" value="1"/>
</dbReference>
<comment type="caution">
    <text evidence="5">The sequence shown here is derived from an EMBL/GenBank/DDBJ whole genome shotgun (WGS) entry which is preliminary data.</text>
</comment>
<name>A0AAJ1V1M3_9LACT</name>
<dbReference type="InterPro" id="IPR036249">
    <property type="entry name" value="Thioredoxin-like_sf"/>
</dbReference>
<feature type="binding site" evidence="2">
    <location>
        <begin position="119"/>
        <end position="122"/>
    </location>
    <ligand>
        <name>glutathione</name>
        <dbReference type="ChEBI" id="CHEBI:57925"/>
    </ligand>
</feature>
<organism evidence="5 6">
    <name type="scientific">Facklamia hominis</name>
    <dbReference type="NCBI Taxonomy" id="178214"/>
    <lineage>
        <taxon>Bacteria</taxon>
        <taxon>Bacillati</taxon>
        <taxon>Bacillota</taxon>
        <taxon>Bacilli</taxon>
        <taxon>Lactobacillales</taxon>
        <taxon>Aerococcaceae</taxon>
        <taxon>Facklamia</taxon>
    </lineage>
</organism>
<dbReference type="InterPro" id="IPR016639">
    <property type="entry name" value="GST_Omega/GSH"/>
</dbReference>
<dbReference type="SUPFAM" id="SSF52833">
    <property type="entry name" value="Thioredoxin-like"/>
    <property type="match status" value="1"/>
</dbReference>
<dbReference type="Proteomes" id="UP001229251">
    <property type="component" value="Unassembled WGS sequence"/>
</dbReference>
<evidence type="ECO:0000256" key="3">
    <source>
        <dbReference type="PIRSR" id="PIRSR015753-3"/>
    </source>
</evidence>
<dbReference type="PIRSF" id="PIRSF015753">
    <property type="entry name" value="GST"/>
    <property type="match status" value="1"/>
</dbReference>
<dbReference type="SFLD" id="SFLDG01206">
    <property type="entry name" value="Xi.1"/>
    <property type="match status" value="1"/>
</dbReference>
<dbReference type="Gene3D" id="3.40.30.10">
    <property type="entry name" value="Glutaredoxin"/>
    <property type="match status" value="1"/>
</dbReference>
<feature type="binding site" evidence="2">
    <location>
        <position position="87"/>
    </location>
    <ligand>
        <name>glutathione</name>
        <dbReference type="ChEBI" id="CHEBI:57925"/>
    </ligand>
</feature>
<evidence type="ECO:0000313" key="6">
    <source>
        <dbReference type="Proteomes" id="UP001229251"/>
    </source>
</evidence>
<dbReference type="PROSITE" id="PS50405">
    <property type="entry name" value="GST_CTER"/>
    <property type="match status" value="1"/>
</dbReference>
<accession>A0AAJ1V1M3</accession>
<evidence type="ECO:0000256" key="2">
    <source>
        <dbReference type="PIRSR" id="PIRSR015753-2"/>
    </source>
</evidence>
<dbReference type="InterPro" id="IPR036282">
    <property type="entry name" value="Glutathione-S-Trfase_C_sf"/>
</dbReference>
<dbReference type="GO" id="GO:0005737">
    <property type="term" value="C:cytoplasm"/>
    <property type="evidence" value="ECO:0007669"/>
    <property type="project" value="TreeGrafter"/>
</dbReference>
<dbReference type="PANTHER" id="PTHR32419:SF6">
    <property type="entry name" value="GLUTATHIONE S-TRANSFERASE OMEGA-LIKE 1-RELATED"/>
    <property type="match status" value="1"/>
</dbReference>
<protein>
    <submittedName>
        <fullName evidence="5">Glutathione S-transferase C-terminal domain-containing protein</fullName>
    </submittedName>
</protein>
<evidence type="ECO:0000256" key="1">
    <source>
        <dbReference type="PIRSR" id="PIRSR015753-1"/>
    </source>
</evidence>
<reference evidence="5" key="1">
    <citation type="submission" date="2023-05" db="EMBL/GenBank/DDBJ databases">
        <title>Cataloging the Phylogenetic Diversity of Human Bladder Bacteria.</title>
        <authorList>
            <person name="Du J."/>
        </authorList>
    </citation>
    <scope>NUCLEOTIDE SEQUENCE</scope>
    <source>
        <strain evidence="5">UMB1231</strain>
    </source>
</reference>
<dbReference type="InterPro" id="IPR010987">
    <property type="entry name" value="Glutathione-S-Trfase_C-like"/>
</dbReference>
<dbReference type="GO" id="GO:0004364">
    <property type="term" value="F:glutathione transferase activity"/>
    <property type="evidence" value="ECO:0007669"/>
    <property type="project" value="InterPro"/>
</dbReference>
<dbReference type="Pfam" id="PF13410">
    <property type="entry name" value="GST_C_2"/>
    <property type="match status" value="1"/>
</dbReference>
<evidence type="ECO:0000313" key="5">
    <source>
        <dbReference type="EMBL" id="MDK7186680.1"/>
    </source>
</evidence>
<dbReference type="AlphaFoldDB" id="A0AAJ1V1M3"/>
<dbReference type="RefSeq" id="WP_016648450.1">
    <property type="nucleotide sequence ID" value="NZ_JASOOE010000002.1"/>
</dbReference>
<dbReference type="EMBL" id="JASOOE010000002">
    <property type="protein sequence ID" value="MDK7186680.1"/>
    <property type="molecule type" value="Genomic_DNA"/>
</dbReference>
<feature type="active site" description="Nucleophile" evidence="1">
    <location>
        <position position="52"/>
    </location>
</feature>
<dbReference type="PANTHER" id="PTHR32419">
    <property type="entry name" value="GLUTATHIONYL-HYDROQUINONE REDUCTASE"/>
    <property type="match status" value="1"/>
</dbReference>
<proteinExistence type="predicted"/>